<dbReference type="EMBL" id="JAENHL010000007">
    <property type="protein sequence ID" value="MBK1868488.1"/>
    <property type="molecule type" value="Genomic_DNA"/>
</dbReference>
<evidence type="ECO:0000313" key="2">
    <source>
        <dbReference type="Proteomes" id="UP000616151"/>
    </source>
</evidence>
<sequence>MEETAFLAPHGNSTFGFKLAGDSYEPDEDLQAPPVTKWIRNGRSFVFVSRADPAVHFYEPQSGKRWSIPLPPRSQPFDLAVWRNWLFVAAGGKTLLATSEWEAGTTWTSLPCDKNIHALAIQHETLIAIDDLEWLRYELTPGGASELSSIELPQYSSHTIEAAAYCDGKFATLSGLVFHGLVGKYARILCGSTSQELGHAGTVEGHFVWRHRFSFPPLKGARDIAIYRDVLVIAADNHGLITTRMSAEPMPLSECFSGEYCGVLYDGFRQLWPDPAKRRPIVRVQACDEPAGFIVTSTERIQGRKVTPWEAASSKKRTSATSLFLSYEQVNDLINSIPPGTILGAPLSERSRRAELRREAAKENKA</sequence>
<accession>A0ACC5R7D6</accession>
<dbReference type="Proteomes" id="UP000616151">
    <property type="component" value="Unassembled WGS sequence"/>
</dbReference>
<reference evidence="1" key="1">
    <citation type="submission" date="2021-01" db="EMBL/GenBank/DDBJ databases">
        <authorList>
            <person name="Sun Q."/>
        </authorList>
    </citation>
    <scope>NUCLEOTIDE SEQUENCE</scope>
    <source>
        <strain evidence="1">YIM B02566</strain>
    </source>
</reference>
<organism evidence="1 2">
    <name type="scientific">Taklimakanibacter albus</name>
    <dbReference type="NCBI Taxonomy" id="2800327"/>
    <lineage>
        <taxon>Bacteria</taxon>
        <taxon>Pseudomonadati</taxon>
        <taxon>Pseudomonadota</taxon>
        <taxon>Alphaproteobacteria</taxon>
        <taxon>Hyphomicrobiales</taxon>
        <taxon>Aestuariivirgaceae</taxon>
        <taxon>Taklimakanibacter</taxon>
    </lineage>
</organism>
<gene>
    <name evidence="1" type="ORF">JHL16_19190</name>
</gene>
<proteinExistence type="predicted"/>
<name>A0ACC5R7D6_9HYPH</name>
<protein>
    <submittedName>
        <fullName evidence="1">Uncharacterized protein</fullName>
    </submittedName>
</protein>
<evidence type="ECO:0000313" key="1">
    <source>
        <dbReference type="EMBL" id="MBK1868488.1"/>
    </source>
</evidence>
<keyword evidence="2" id="KW-1185">Reference proteome</keyword>
<comment type="caution">
    <text evidence="1">The sequence shown here is derived from an EMBL/GenBank/DDBJ whole genome shotgun (WGS) entry which is preliminary data.</text>
</comment>